<dbReference type="Pfam" id="PF06422">
    <property type="entry name" value="PDR_CDR"/>
    <property type="match status" value="1"/>
</dbReference>
<dbReference type="InterPro" id="IPR013525">
    <property type="entry name" value="ABC2_TM"/>
</dbReference>
<feature type="transmembrane region" description="Helical" evidence="8">
    <location>
        <begin position="1199"/>
        <end position="1225"/>
    </location>
</feature>
<feature type="domain" description="ABC transporter" evidence="9">
    <location>
        <begin position="79"/>
        <end position="346"/>
    </location>
</feature>
<dbReference type="InterPro" id="IPR027417">
    <property type="entry name" value="P-loop_NTPase"/>
</dbReference>
<dbReference type="GO" id="GO:0016020">
    <property type="term" value="C:membrane"/>
    <property type="evidence" value="ECO:0007669"/>
    <property type="project" value="UniProtKB-SubCell"/>
</dbReference>
<dbReference type="PROSITE" id="PS50893">
    <property type="entry name" value="ABC_TRANSPORTER_2"/>
    <property type="match status" value="2"/>
</dbReference>
<evidence type="ECO:0000313" key="10">
    <source>
        <dbReference type="EMBL" id="KAE9085751.1"/>
    </source>
</evidence>
<keyword evidence="7 8" id="KW-0472">Membrane</keyword>
<keyword evidence="6 8" id="KW-1133">Transmembrane helix</keyword>
<dbReference type="Gene3D" id="3.40.50.300">
    <property type="entry name" value="P-loop containing nucleotide triphosphate hydrolases"/>
    <property type="match status" value="2"/>
</dbReference>
<dbReference type="SMART" id="SM00382">
    <property type="entry name" value="AAA"/>
    <property type="match status" value="2"/>
</dbReference>
<evidence type="ECO:0000256" key="3">
    <source>
        <dbReference type="ARBA" id="ARBA00022692"/>
    </source>
</evidence>
<accession>A0A6A3Z5A7</accession>
<evidence type="ECO:0000256" key="5">
    <source>
        <dbReference type="ARBA" id="ARBA00022840"/>
    </source>
</evidence>
<dbReference type="PANTHER" id="PTHR19241">
    <property type="entry name" value="ATP-BINDING CASSETTE TRANSPORTER"/>
    <property type="match status" value="1"/>
</dbReference>
<gene>
    <name evidence="11" type="ORF">PF002_g13031</name>
    <name evidence="10" type="ORF">PF007_g21027</name>
</gene>
<name>A0A6A3Z5A7_9STRA</name>
<feature type="transmembrane region" description="Helical" evidence="8">
    <location>
        <begin position="1157"/>
        <end position="1178"/>
    </location>
</feature>
<dbReference type="Pfam" id="PF00005">
    <property type="entry name" value="ABC_tran"/>
    <property type="match status" value="2"/>
</dbReference>
<sequence>MSDAAKLRLESGQTLMAQGPAAFHDFVAKKVELALGRSLPQMEVRCKEVSLIAEVSVVQRSASVKAELPTIYNSVKHVVQKLTASRNVTKRHILNRVSAVFEPGTITLLLGQPGSGKSSLLRLLSGQFPMETNISVEGEVTYNGRPQQDLLPRLPQLAAYVPQHDKHFAALSVKETLEFAHTCCPEEFALTDSEWLLARGTNEENRAAQQTVKALNEHYPAVITEQLGLQNCRDTALGDELRRGVSGGERRRVTTGEMEFGMKYATFMDEISTGLDSAATFDIIATQRDTAKKLHKTVVIALLQPAPEVFELFDNIMLLNDGEVMYHGPREQVLPYFENLGFVCPPDRDVADYLLDLGTDEQYQYEMVKAGDHPSLQCLTPRLASEFAELFQQSHVHHETMRALEAPLNTERAKDAKEHIDKMPEFRQSFWASAWTLTRRQTTIALRNTAFIRVRAFMVVFMGLVYASTFYQVDPTNVQVSLGVLFQATMFLQLGQASQIPSFIAAREIYYKQRRANFYRTASFAIGCSVALIPTAMGECIVFGSIVYWMCGFIAEASYFLFFMLTMILTNMVFCAWFFCVTAMSPNFNIAKPMSTFSIVFFIVFAGFVVPMERIPAFLVWIYWINPIAWCLRSVAVNQYRSPIFDVCVYGGEDYCAQFNMTMGEYSLSQYDVPSDKAWVWTGVAFLAFAYVFFMGLGSYVLENKRYDAAVTAVAVVTSIVEKVKVDEEDAKHHESEVSYALASTPRAAFSPEENSDGVVVLKIHEEPDKMFVPVTLAFKDLWYSVPNPSNKRETIDLLKGISGYALPGTMTALMGSSGAGKTTLMDVIAGRKTGGTIRGEILLNGYPATELAIRRCTGYCEQQDIHSEGATIREALTFSAFLRQDSSVSERAKLASVKECLDLLDLRPIADQIIRGRSQEQMKRLTIGVELAAQPSVLFLDEPTSGLDAHSAKVIMDGVRKVADSGRTVVCTIHQPSSDVFFLFDSLLLLKRGGEMVFFGELDNAQSDDCECGHLIDYFEAIPEVPRLPLGQNPATWMLECIGAGVAAGAENSALTASVNFAQHFRESAEQQALIGGLGQPGVAIPATQLGELNFSKKRAATPMTQLRVLVGRFLTMYWRTPSYNLTRFIVAVGLGSVFGLVLVNGEYTSYQGLNAAVGVIFMTTQYNGIAAYVGALPFTAHERAPFYRERASQTYNALWYFVGATLAEVPYVFFSGFLFTIIFYPLIGFTSFVTGVLYWINLSLFVLMQTYLGQLLVYALPSVEVAVIVGVLVNATFLLFSGFNPPAGSIPAGYRWLYHCTPHRYSLSVLVSLLYGDCPVEPTYDEATQSYVNVGPELGCQPLKGTPLSIGHTTVKGYVEKVFNMKHDEIWSNFGCVFVFLAVFRVLSLLAIRYVNHQKK</sequence>
<dbReference type="InterPro" id="IPR010929">
    <property type="entry name" value="PDR_CDR_ABC"/>
</dbReference>
<dbReference type="Pfam" id="PF01061">
    <property type="entry name" value="ABC2_membrane"/>
    <property type="match status" value="2"/>
</dbReference>
<evidence type="ECO:0000313" key="11">
    <source>
        <dbReference type="EMBL" id="KAE9230385.1"/>
    </source>
</evidence>
<evidence type="ECO:0000259" key="9">
    <source>
        <dbReference type="PROSITE" id="PS50893"/>
    </source>
</evidence>
<dbReference type="GO" id="GO:0140359">
    <property type="term" value="F:ABC-type transporter activity"/>
    <property type="evidence" value="ECO:0007669"/>
    <property type="project" value="InterPro"/>
</dbReference>
<dbReference type="EMBL" id="QXGD01000646">
    <property type="protein sequence ID" value="KAE9230385.1"/>
    <property type="molecule type" value="Genomic_DNA"/>
</dbReference>
<dbReference type="InterPro" id="IPR003593">
    <property type="entry name" value="AAA+_ATPase"/>
</dbReference>
<dbReference type="FunFam" id="3.40.50.300:FF:000289">
    <property type="entry name" value="ABC transporter G family member 31"/>
    <property type="match status" value="1"/>
</dbReference>
<dbReference type="GO" id="GO:0005524">
    <property type="term" value="F:ATP binding"/>
    <property type="evidence" value="ECO:0007669"/>
    <property type="project" value="UniProtKB-KW"/>
</dbReference>
<dbReference type="InterPro" id="IPR003439">
    <property type="entry name" value="ABC_transporter-like_ATP-bd"/>
</dbReference>
<feature type="transmembrane region" description="Helical" evidence="8">
    <location>
        <begin position="518"/>
        <end position="547"/>
    </location>
</feature>
<comment type="subcellular location">
    <subcellularLocation>
        <location evidence="1">Membrane</location>
        <topology evidence="1">Multi-pass membrane protein</topology>
    </subcellularLocation>
</comment>
<evidence type="ECO:0000256" key="4">
    <source>
        <dbReference type="ARBA" id="ARBA00022741"/>
    </source>
</evidence>
<feature type="transmembrane region" description="Helical" evidence="8">
    <location>
        <begin position="485"/>
        <end position="506"/>
    </location>
</feature>
<keyword evidence="5" id="KW-0067">ATP-binding</keyword>
<evidence type="ECO:0000256" key="6">
    <source>
        <dbReference type="ARBA" id="ARBA00022989"/>
    </source>
</evidence>
<feature type="transmembrane region" description="Helical" evidence="8">
    <location>
        <begin position="678"/>
        <end position="702"/>
    </location>
</feature>
<dbReference type="Pfam" id="PF19055">
    <property type="entry name" value="ABC2_membrane_7"/>
    <property type="match status" value="1"/>
</dbReference>
<evidence type="ECO:0000256" key="2">
    <source>
        <dbReference type="ARBA" id="ARBA00022448"/>
    </source>
</evidence>
<dbReference type="GO" id="GO:0016887">
    <property type="term" value="F:ATP hydrolysis activity"/>
    <property type="evidence" value="ECO:0007669"/>
    <property type="project" value="InterPro"/>
</dbReference>
<feature type="transmembrane region" description="Helical" evidence="8">
    <location>
        <begin position="559"/>
        <end position="584"/>
    </location>
</feature>
<dbReference type="InterPro" id="IPR043926">
    <property type="entry name" value="ABCG_dom"/>
</dbReference>
<dbReference type="Proteomes" id="UP000441208">
    <property type="component" value="Unassembled WGS sequence"/>
</dbReference>
<keyword evidence="4" id="KW-0547">Nucleotide-binding</keyword>
<keyword evidence="2" id="KW-0813">Transport</keyword>
<dbReference type="SUPFAM" id="SSF52540">
    <property type="entry name" value="P-loop containing nucleoside triphosphate hydrolases"/>
    <property type="match status" value="2"/>
</dbReference>
<proteinExistence type="predicted"/>
<dbReference type="FunFam" id="3.40.50.300:FF:000528">
    <property type="entry name" value="ABC transporter G family member 31"/>
    <property type="match status" value="1"/>
</dbReference>
<evidence type="ECO:0000313" key="12">
    <source>
        <dbReference type="Proteomes" id="UP000440367"/>
    </source>
</evidence>
<protein>
    <submittedName>
        <fullName evidence="11">Pleiotropic drug resistance protein 1</fullName>
    </submittedName>
</protein>
<evidence type="ECO:0000256" key="7">
    <source>
        <dbReference type="ARBA" id="ARBA00023136"/>
    </source>
</evidence>
<evidence type="ECO:0000256" key="1">
    <source>
        <dbReference type="ARBA" id="ARBA00004141"/>
    </source>
</evidence>
<dbReference type="Proteomes" id="UP000440367">
    <property type="component" value="Unassembled WGS sequence"/>
</dbReference>
<comment type="caution">
    <text evidence="11">The sequence shown here is derived from an EMBL/GenBank/DDBJ whole genome shotgun (WGS) entry which is preliminary data.</text>
</comment>
<organism evidence="11 12">
    <name type="scientific">Phytophthora fragariae</name>
    <dbReference type="NCBI Taxonomy" id="53985"/>
    <lineage>
        <taxon>Eukaryota</taxon>
        <taxon>Sar</taxon>
        <taxon>Stramenopiles</taxon>
        <taxon>Oomycota</taxon>
        <taxon>Peronosporomycetes</taxon>
        <taxon>Peronosporales</taxon>
        <taxon>Peronosporaceae</taxon>
        <taxon>Phytophthora</taxon>
    </lineage>
</organism>
<dbReference type="EMBL" id="QXFZ01001737">
    <property type="protein sequence ID" value="KAE9085751.1"/>
    <property type="molecule type" value="Genomic_DNA"/>
</dbReference>
<keyword evidence="3 8" id="KW-0812">Transmembrane</keyword>
<feature type="domain" description="ABC transporter" evidence="9">
    <location>
        <begin position="777"/>
        <end position="1019"/>
    </location>
</feature>
<evidence type="ECO:0000256" key="8">
    <source>
        <dbReference type="SAM" id="Phobius"/>
    </source>
</evidence>
<feature type="transmembrane region" description="Helical" evidence="8">
    <location>
        <begin position="596"/>
        <end position="624"/>
    </location>
</feature>
<feature type="transmembrane region" description="Helical" evidence="8">
    <location>
        <begin position="1372"/>
        <end position="1394"/>
    </location>
</feature>
<reference evidence="12 13" key="1">
    <citation type="submission" date="2018-08" db="EMBL/GenBank/DDBJ databases">
        <title>Genomic investigation of the strawberry pathogen Phytophthora fragariae indicates pathogenicity is determined by transcriptional variation in three key races.</title>
        <authorList>
            <person name="Adams T.M."/>
            <person name="Armitage A.D."/>
            <person name="Sobczyk M.K."/>
            <person name="Bates H.J."/>
            <person name="Dunwell J.M."/>
            <person name="Nellist C.F."/>
            <person name="Harrison R.J."/>
        </authorList>
    </citation>
    <scope>NUCLEOTIDE SEQUENCE [LARGE SCALE GENOMIC DNA]</scope>
    <source>
        <strain evidence="11 12">BC-1</strain>
        <strain evidence="10 13">NOV-71</strain>
    </source>
</reference>
<feature type="transmembrane region" description="Helical" evidence="8">
    <location>
        <begin position="1257"/>
        <end position="1282"/>
    </location>
</feature>
<feature type="transmembrane region" description="Helical" evidence="8">
    <location>
        <begin position="1231"/>
        <end position="1250"/>
    </location>
</feature>
<evidence type="ECO:0000313" key="13">
    <source>
        <dbReference type="Proteomes" id="UP000441208"/>
    </source>
</evidence>
<feature type="transmembrane region" description="Helical" evidence="8">
    <location>
        <begin position="456"/>
        <end position="473"/>
    </location>
</feature>
<feature type="transmembrane region" description="Helical" evidence="8">
    <location>
        <begin position="1127"/>
        <end position="1145"/>
    </location>
</feature>